<organism evidence="1 2">
    <name type="scientific">Segatella oulorum F0390</name>
    <dbReference type="NCBI Taxonomy" id="702438"/>
    <lineage>
        <taxon>Bacteria</taxon>
        <taxon>Pseudomonadati</taxon>
        <taxon>Bacteroidota</taxon>
        <taxon>Bacteroidia</taxon>
        <taxon>Bacteroidales</taxon>
        <taxon>Prevotellaceae</taxon>
        <taxon>Segatella</taxon>
    </lineage>
</organism>
<dbReference type="HOGENOM" id="CLU_3046644_0_0_10"/>
<name>G1WCT8_9BACT</name>
<evidence type="ECO:0000313" key="1">
    <source>
        <dbReference type="EMBL" id="EGV30169.1"/>
    </source>
</evidence>
<reference evidence="1 2" key="1">
    <citation type="submission" date="2011-07" db="EMBL/GenBank/DDBJ databases">
        <title>The Genome Sequence of Prevotella oulorum F0390.</title>
        <authorList>
            <consortium name="The Broad Institute Genome Sequencing Platform"/>
            <consortium name="The Broad Institute Genome Sequencing Center for Infectious Disease"/>
            <person name="Earl A."/>
            <person name="Ward D."/>
            <person name="Feldgarden M."/>
            <person name="Gevers D."/>
            <person name="Izard J."/>
            <person name="Ganesan A."/>
            <person name="Baranova O.V."/>
            <person name="Blanton J.M."/>
            <person name="Tanner A.C."/>
            <person name="Dewhirst F.E."/>
            <person name="Young S.K."/>
            <person name="Zeng Q."/>
            <person name="Gargeya S."/>
            <person name="Fitzgerald M."/>
            <person name="Haas B."/>
            <person name="Abouelleil A."/>
            <person name="Alvarado L."/>
            <person name="Arachchi H.M."/>
            <person name="Berlin A."/>
            <person name="Brown A."/>
            <person name="Chapman S.B."/>
            <person name="Chen Z."/>
            <person name="Dunbar C."/>
            <person name="Freedman E."/>
            <person name="Gearin G."/>
            <person name="Gellesch M."/>
            <person name="Goldberg J."/>
            <person name="Griggs A."/>
            <person name="Gujja S."/>
            <person name="Heiman D."/>
            <person name="Howarth C."/>
            <person name="Larson L."/>
            <person name="Lui A."/>
            <person name="MacDonald P.J.P."/>
            <person name="Mehta T."/>
            <person name="Montmayeur A."/>
            <person name="Murphy C."/>
            <person name="Neiman D."/>
            <person name="Pearson M."/>
            <person name="Priest M."/>
            <person name="Roberts A."/>
            <person name="Saif S."/>
            <person name="Shea T."/>
            <person name="Shenoy N."/>
            <person name="Sisk P."/>
            <person name="Stolte C."/>
            <person name="Sykes S."/>
            <person name="Wortman J."/>
            <person name="Nusbaum C."/>
            <person name="Birren B."/>
        </authorList>
    </citation>
    <scope>NUCLEOTIDE SEQUENCE [LARGE SCALE GENOMIC DNA]</scope>
    <source>
        <strain evidence="1 2">F0390</strain>
    </source>
</reference>
<evidence type="ECO:0000313" key="2">
    <source>
        <dbReference type="Proteomes" id="UP000005141"/>
    </source>
</evidence>
<proteinExistence type="predicted"/>
<dbReference type="PROSITE" id="PS51257">
    <property type="entry name" value="PROKAR_LIPOPROTEIN"/>
    <property type="match status" value="1"/>
</dbReference>
<keyword evidence="2" id="KW-1185">Reference proteome</keyword>
<sequence length="54" mass="6059">MRDLLVLHCTRFFFPFPLITSPPTIAFSFSCPILANEMRCAVLACLSIGRIQTV</sequence>
<dbReference type="AlphaFoldDB" id="G1WCT8"/>
<dbReference type="Proteomes" id="UP000005141">
    <property type="component" value="Unassembled WGS sequence"/>
</dbReference>
<comment type="caution">
    <text evidence="1">The sequence shown here is derived from an EMBL/GenBank/DDBJ whole genome shotgun (WGS) entry which is preliminary data.</text>
</comment>
<protein>
    <submittedName>
        <fullName evidence="1">Uncharacterized protein</fullName>
    </submittedName>
</protein>
<accession>G1WCT8</accession>
<dbReference type="EMBL" id="ADGI01000054">
    <property type="protein sequence ID" value="EGV30169.1"/>
    <property type="molecule type" value="Genomic_DNA"/>
</dbReference>
<gene>
    <name evidence="1" type="ORF">HMPREF9431_01639</name>
</gene>